<dbReference type="AlphaFoldDB" id="A0A7J3SMC9"/>
<organism evidence="1">
    <name type="scientific">Fervidicoccus fontis</name>
    <dbReference type="NCBI Taxonomy" id="683846"/>
    <lineage>
        <taxon>Archaea</taxon>
        <taxon>Thermoproteota</taxon>
        <taxon>Thermoprotei</taxon>
        <taxon>Fervidicoccales</taxon>
        <taxon>Fervidicoccaceae</taxon>
        <taxon>Fervidicoccus</taxon>
    </lineage>
</organism>
<reference evidence="1" key="1">
    <citation type="journal article" date="2020" name="mSystems">
        <title>Genome- and Community-Level Interaction Insights into Carbon Utilization and Element Cycling Functions of Hydrothermarchaeota in Hydrothermal Sediment.</title>
        <authorList>
            <person name="Zhou Z."/>
            <person name="Liu Y."/>
            <person name="Xu W."/>
            <person name="Pan J."/>
            <person name="Luo Z.H."/>
            <person name="Li M."/>
        </authorList>
    </citation>
    <scope>NUCLEOTIDE SEQUENCE [LARGE SCALE GENOMIC DNA]</scope>
    <source>
        <strain evidence="1">SpSt-885</strain>
    </source>
</reference>
<comment type="caution">
    <text evidence="1">The sequence shown here is derived from an EMBL/GenBank/DDBJ whole genome shotgun (WGS) entry which is preliminary data.</text>
</comment>
<name>A0A7J3SMC9_9CREN</name>
<sequence length="181" mass="20943">MGKDDGNGGRLKSSSAVWEEALEQEFIYAIGHLNHVEQHLIEADSSIELPIFSPLVNEFRELRKLTGQVLFNVESIKSEKGGKEQRNAWESIWCALKHSSTALIHLDECIEKMIREISYLKSEKERVEWMQSIRTLLDARRRTMEGIMSMIKTGKENSDLIKEGEVRCREDLCLEEMEKNM</sequence>
<evidence type="ECO:0000313" key="1">
    <source>
        <dbReference type="EMBL" id="HGZ60493.1"/>
    </source>
</evidence>
<protein>
    <submittedName>
        <fullName evidence="1">Uncharacterized protein</fullName>
    </submittedName>
</protein>
<accession>A0A7J3SMC9</accession>
<proteinExistence type="predicted"/>
<dbReference type="EMBL" id="DTLS01000136">
    <property type="protein sequence ID" value="HGZ60493.1"/>
    <property type="molecule type" value="Genomic_DNA"/>
</dbReference>
<gene>
    <name evidence="1" type="ORF">ENW83_04730</name>
</gene>